<dbReference type="AlphaFoldDB" id="A0A8J8NCT2"/>
<reference evidence="2" key="1">
    <citation type="submission" date="2019-06" db="EMBL/GenBank/DDBJ databases">
        <authorList>
            <person name="Zheng W."/>
        </authorList>
    </citation>
    <scope>NUCLEOTIDE SEQUENCE</scope>
    <source>
        <strain evidence="2">QDHG01</strain>
    </source>
</reference>
<feature type="region of interest" description="Disordered" evidence="1">
    <location>
        <begin position="171"/>
        <end position="196"/>
    </location>
</feature>
<comment type="caution">
    <text evidence="2">The sequence shown here is derived from an EMBL/GenBank/DDBJ whole genome shotgun (WGS) entry which is preliminary data.</text>
</comment>
<organism evidence="2 3">
    <name type="scientific">Halteria grandinella</name>
    <dbReference type="NCBI Taxonomy" id="5974"/>
    <lineage>
        <taxon>Eukaryota</taxon>
        <taxon>Sar</taxon>
        <taxon>Alveolata</taxon>
        <taxon>Ciliophora</taxon>
        <taxon>Intramacronucleata</taxon>
        <taxon>Spirotrichea</taxon>
        <taxon>Stichotrichia</taxon>
        <taxon>Sporadotrichida</taxon>
        <taxon>Halteriidae</taxon>
        <taxon>Halteria</taxon>
    </lineage>
</organism>
<feature type="compositionally biased region" description="Polar residues" evidence="1">
    <location>
        <begin position="67"/>
        <end position="78"/>
    </location>
</feature>
<feature type="compositionally biased region" description="Basic residues" evidence="1">
    <location>
        <begin position="54"/>
        <end position="63"/>
    </location>
</feature>
<dbReference type="OrthoDB" id="10691613at2759"/>
<protein>
    <submittedName>
        <fullName evidence="2">Uncharacterized protein</fullName>
    </submittedName>
</protein>
<proteinExistence type="predicted"/>
<dbReference type="EMBL" id="RRYP01022637">
    <property type="protein sequence ID" value="TNV72371.1"/>
    <property type="molecule type" value="Genomic_DNA"/>
</dbReference>
<gene>
    <name evidence="2" type="ORF">FGO68_gene4468</name>
</gene>
<name>A0A8J8NCT2_HALGN</name>
<sequence>MEHIVDQGQIDMEIAEIDNQIELLQERIQGIQEGKQVNLTRQSKESHGRDRTPKSLRKSKLGRLQKDSSQTPLQRTSLPLVQGLDQSRNQHLDTSQQPFVNSMKSPHTNNNLIPQFDQTDQLFPPAAQSEMSQHRKRGAMKSGDLSYMKQRFLHEAVNDPGFIDDLMSNNSQRSKQARFDERPPTVHVRPSEGEEGHNLTADSIIRRKQIKISQLALPTAQTGPGLKRGNTITQKGDKNLSRLDSSKGRIQSGVLSARGGARKRGLNESGLSFFDENEELQINNEYEVVIEKENDIRGDLLQIIHCQAFFIEDNLLSAEF</sequence>
<evidence type="ECO:0000313" key="3">
    <source>
        <dbReference type="Proteomes" id="UP000785679"/>
    </source>
</evidence>
<dbReference type="Proteomes" id="UP000785679">
    <property type="component" value="Unassembled WGS sequence"/>
</dbReference>
<evidence type="ECO:0000256" key="1">
    <source>
        <dbReference type="SAM" id="MobiDB-lite"/>
    </source>
</evidence>
<feature type="region of interest" description="Disordered" evidence="1">
    <location>
        <begin position="35"/>
        <end position="78"/>
    </location>
</feature>
<feature type="compositionally biased region" description="Basic and acidic residues" evidence="1">
    <location>
        <begin position="42"/>
        <end position="53"/>
    </location>
</feature>
<accession>A0A8J8NCT2</accession>
<keyword evidence="3" id="KW-1185">Reference proteome</keyword>
<feature type="compositionally biased region" description="Basic and acidic residues" evidence="1">
    <location>
        <begin position="177"/>
        <end position="196"/>
    </location>
</feature>
<evidence type="ECO:0000313" key="2">
    <source>
        <dbReference type="EMBL" id="TNV72371.1"/>
    </source>
</evidence>